<evidence type="ECO:0000313" key="2">
    <source>
        <dbReference type="EMBL" id="MBP1917721.1"/>
    </source>
</evidence>
<keyword evidence="1" id="KW-1133">Transmembrane helix</keyword>
<accession>A0ABS4FZS6</accession>
<protein>
    <submittedName>
        <fullName evidence="2">Uncharacterized protein</fullName>
    </submittedName>
</protein>
<keyword evidence="1" id="KW-0812">Transmembrane</keyword>
<keyword evidence="3" id="KW-1185">Reference proteome</keyword>
<dbReference type="RefSeq" id="WP_209457966.1">
    <property type="nucleotide sequence ID" value="NZ_JAGGKC010000001.1"/>
</dbReference>
<gene>
    <name evidence="2" type="ORF">J2Z34_000184</name>
</gene>
<name>A0ABS4FZS6_9CLOT</name>
<proteinExistence type="predicted"/>
<feature type="transmembrane region" description="Helical" evidence="1">
    <location>
        <begin position="7"/>
        <end position="25"/>
    </location>
</feature>
<evidence type="ECO:0000256" key="1">
    <source>
        <dbReference type="SAM" id="Phobius"/>
    </source>
</evidence>
<sequence length="238" mass="25882">MKNFLRAIAVLLVVVLVAFGIFWFTDTRYSLAAKSYLKINSADAASVEFDASGGRLMGVSGTMQVDNKGDKSMTDVTLSTSLFALAVSIYTEGEDAWVKTSFSQDWIKAEKGESTGGIEIPAEKLKEIKVTDILKVLSQFDRTESGDDIILSTTDAFTTDQLKEALSTVIPNQYFATESWNIKSYEMKIVFSKGTKLIKSVGLATVQEMMGMDIELKASAALKALGADVVVTRPSDLP</sequence>
<keyword evidence="1" id="KW-0472">Membrane</keyword>
<evidence type="ECO:0000313" key="3">
    <source>
        <dbReference type="Proteomes" id="UP001519271"/>
    </source>
</evidence>
<dbReference type="Proteomes" id="UP001519271">
    <property type="component" value="Unassembled WGS sequence"/>
</dbReference>
<organism evidence="2 3">
    <name type="scientific">Youngiibacter multivorans</name>
    <dbReference type="NCBI Taxonomy" id="937251"/>
    <lineage>
        <taxon>Bacteria</taxon>
        <taxon>Bacillati</taxon>
        <taxon>Bacillota</taxon>
        <taxon>Clostridia</taxon>
        <taxon>Eubacteriales</taxon>
        <taxon>Clostridiaceae</taxon>
        <taxon>Youngiibacter</taxon>
    </lineage>
</organism>
<comment type="caution">
    <text evidence="2">The sequence shown here is derived from an EMBL/GenBank/DDBJ whole genome shotgun (WGS) entry which is preliminary data.</text>
</comment>
<dbReference type="EMBL" id="JAGGKC010000001">
    <property type="protein sequence ID" value="MBP1917721.1"/>
    <property type="molecule type" value="Genomic_DNA"/>
</dbReference>
<reference evidence="2 3" key="1">
    <citation type="submission" date="2021-03" db="EMBL/GenBank/DDBJ databases">
        <title>Genomic Encyclopedia of Type Strains, Phase IV (KMG-IV): sequencing the most valuable type-strain genomes for metagenomic binning, comparative biology and taxonomic classification.</title>
        <authorList>
            <person name="Goeker M."/>
        </authorList>
    </citation>
    <scope>NUCLEOTIDE SEQUENCE [LARGE SCALE GENOMIC DNA]</scope>
    <source>
        <strain evidence="2 3">DSM 6139</strain>
    </source>
</reference>